<dbReference type="EMBL" id="LAEW01000001">
    <property type="protein sequence ID" value="KJQ46255.1"/>
    <property type="molecule type" value="Genomic_DNA"/>
</dbReference>
<dbReference type="Proteomes" id="UP000033624">
    <property type="component" value="Unassembled WGS sequence"/>
</dbReference>
<dbReference type="KEGG" id="mmyi:mycmycITA_00422"/>
<proteinExistence type="predicted"/>
<sequence length="54" mass="6969">MSEKLDDKENPTWYKKVFYENKYYYCFRDVKRTFKEEHDFMSSKKFSKERYDKM</sequence>
<accession>A0AAE2EID8</accession>
<reference evidence="1 2" key="1">
    <citation type="submission" date="2015-02" db="EMBL/GenBank/DDBJ databases">
        <title>Mycoplasma mycoides subsp. mycoides strain:B237 Genome sequencing.</title>
        <authorList>
            <person name="Fischer A."/>
            <person name="Santana-Cruz I."/>
            <person name="Schieck E."/>
            <person name="Gourle H."/>
            <person name="Lambert M."/>
            <person name="Nadendla S."/>
            <person name="Miller R.A."/>
            <person name="Weber J."/>
            <person name="Bongcam-Rudloff E."/>
            <person name="Vashee S."/>
            <person name="Frey J."/>
            <person name="Jores J."/>
        </authorList>
    </citation>
    <scope>NUCLEOTIDE SEQUENCE [LARGE SCALE GENOMIC DNA]</scope>
    <source>
        <strain evidence="1 2">B237</strain>
    </source>
</reference>
<organism evidence="1 2">
    <name type="scientific">Mycoplasma mycoides subsp. mycoides</name>
    <dbReference type="NCBI Taxonomy" id="2103"/>
    <lineage>
        <taxon>Bacteria</taxon>
        <taxon>Bacillati</taxon>
        <taxon>Mycoplasmatota</taxon>
        <taxon>Mollicutes</taxon>
        <taxon>Mycoplasmataceae</taxon>
        <taxon>Mycoplasma</taxon>
    </lineage>
</organism>
<name>A0AAE2EID8_MYCMY</name>
<dbReference type="AlphaFoldDB" id="A0AAE2EID8"/>
<comment type="caution">
    <text evidence="1">The sequence shown here is derived from an EMBL/GenBank/DDBJ whole genome shotgun (WGS) entry which is preliminary data.</text>
</comment>
<protein>
    <submittedName>
        <fullName evidence="1">Uncharacterized protein</fullName>
    </submittedName>
</protein>
<evidence type="ECO:0000313" key="1">
    <source>
        <dbReference type="EMBL" id="KJQ46255.1"/>
    </source>
</evidence>
<gene>
    <name evidence="1" type="ORF">TS59_0430</name>
</gene>
<evidence type="ECO:0000313" key="2">
    <source>
        <dbReference type="Proteomes" id="UP000033624"/>
    </source>
</evidence>